<keyword evidence="2" id="KW-0812">Transmembrane</keyword>
<proteinExistence type="predicted"/>
<dbReference type="NCBIfam" id="TIGR03934">
    <property type="entry name" value="TQXA_dom"/>
    <property type="match status" value="1"/>
</dbReference>
<feature type="domain" description="Thioester" evidence="4">
    <location>
        <begin position="85"/>
        <end position="190"/>
    </location>
</feature>
<dbReference type="Pfam" id="PF08341">
    <property type="entry name" value="TED"/>
    <property type="match status" value="1"/>
</dbReference>
<dbReference type="InterPro" id="IPR023849">
    <property type="entry name" value="TQXA_dom"/>
</dbReference>
<gene>
    <name evidence="5" type="ORF">GCM10009760_24290</name>
</gene>
<protein>
    <submittedName>
        <fullName evidence="5">TQXA domain-containing protein</fullName>
    </submittedName>
</protein>
<keyword evidence="6" id="KW-1185">Reference proteome</keyword>
<evidence type="ECO:0000259" key="4">
    <source>
        <dbReference type="Pfam" id="PF08341"/>
    </source>
</evidence>
<accession>A0ABP5L6G0</accession>
<feature type="transmembrane region" description="Helical" evidence="2">
    <location>
        <begin position="445"/>
        <end position="464"/>
    </location>
</feature>
<feature type="domain" description="Bacterial phospholipase C C-terminal" evidence="3">
    <location>
        <begin position="327"/>
        <end position="396"/>
    </location>
</feature>
<name>A0ABP5L6G0_9ACTN</name>
<evidence type="ECO:0000256" key="1">
    <source>
        <dbReference type="SAM" id="MobiDB-lite"/>
    </source>
</evidence>
<feature type="region of interest" description="Disordered" evidence="1">
    <location>
        <begin position="405"/>
        <end position="425"/>
    </location>
</feature>
<evidence type="ECO:0000313" key="6">
    <source>
        <dbReference type="Proteomes" id="UP001422759"/>
    </source>
</evidence>
<evidence type="ECO:0000259" key="3">
    <source>
        <dbReference type="Pfam" id="PF05506"/>
    </source>
</evidence>
<dbReference type="InterPro" id="IPR013552">
    <property type="entry name" value="Thioester_dom"/>
</dbReference>
<keyword evidence="2" id="KW-1133">Transmembrane helix</keyword>
<evidence type="ECO:0000313" key="5">
    <source>
        <dbReference type="EMBL" id="GAA2140807.1"/>
    </source>
</evidence>
<dbReference type="NCBIfam" id="NF041528">
    <property type="entry name" value="strep_LAETG"/>
    <property type="match status" value="1"/>
</dbReference>
<sequence length="475" mass="47263">MFHKQGRALSRIATVMLTSSLAVGGGLLTVGPASAATPLGSGVTARLLPGMSHGESVSYGAPGHQAAGEAGLFAIQASDGSELPVYCIDLLNHTREDAKYQETDWGSSSLAGTAGSKIKWILEHSYPSVSPQQIASDAAAKGAQLDGLTADEAAAGTQVAVWSFSDPNVPVNQDDPKAAKLTQYLIDQAKGATDEEPKATIALTPGSVSGKSGDRLGPITVDTTAATVALGLDPVADKAGVVLTDAAGNVVKSVKGGATIFAKTPAGAAAGTGTITATSSAEIPLGRVFTGADGDGNHSQTLILAGAKSVSVSATATVTWAPTGPIPAVTAKVDCAQGAVVVTATNNGDQDFVFTLAGQTVTVKPKSTQTVPVKVAEGQKYDIVVTGPHGFKQEFASVLNCKTTSSTGTPTPTPTAGHGVTPTPTGTGTPAGGLAFTGGGGETPMLAGIAGALVLAGGASVFALRRRGRHSRTSS</sequence>
<dbReference type="Pfam" id="PF05506">
    <property type="entry name" value="PLipase_C_C"/>
    <property type="match status" value="1"/>
</dbReference>
<dbReference type="Gene3D" id="1.10.150.480">
    <property type="match status" value="1"/>
</dbReference>
<comment type="caution">
    <text evidence="5">The sequence shown here is derived from an EMBL/GenBank/DDBJ whole genome shotgun (WGS) entry which is preliminary data.</text>
</comment>
<keyword evidence="2" id="KW-0472">Membrane</keyword>
<evidence type="ECO:0000256" key="2">
    <source>
        <dbReference type="SAM" id="Phobius"/>
    </source>
</evidence>
<dbReference type="Proteomes" id="UP001422759">
    <property type="component" value="Unassembled WGS sequence"/>
</dbReference>
<reference evidence="6" key="1">
    <citation type="journal article" date="2019" name="Int. J. Syst. Evol. Microbiol.">
        <title>The Global Catalogue of Microorganisms (GCM) 10K type strain sequencing project: providing services to taxonomists for standard genome sequencing and annotation.</title>
        <authorList>
            <consortium name="The Broad Institute Genomics Platform"/>
            <consortium name="The Broad Institute Genome Sequencing Center for Infectious Disease"/>
            <person name="Wu L."/>
            <person name="Ma J."/>
        </authorList>
    </citation>
    <scope>NUCLEOTIDE SEQUENCE [LARGE SCALE GENOMIC DNA]</scope>
    <source>
        <strain evidence="6">JCM 14560</strain>
    </source>
</reference>
<organism evidence="5 6">
    <name type="scientific">Kitasatospora kazusensis</name>
    <dbReference type="NCBI Taxonomy" id="407974"/>
    <lineage>
        <taxon>Bacteria</taxon>
        <taxon>Bacillati</taxon>
        <taxon>Actinomycetota</taxon>
        <taxon>Actinomycetes</taxon>
        <taxon>Kitasatosporales</taxon>
        <taxon>Streptomycetaceae</taxon>
        <taxon>Kitasatospora</taxon>
    </lineage>
</organism>
<dbReference type="EMBL" id="BAAANT010000011">
    <property type="protein sequence ID" value="GAA2140807.1"/>
    <property type="molecule type" value="Genomic_DNA"/>
</dbReference>
<dbReference type="InterPro" id="IPR008475">
    <property type="entry name" value="PLipase_C_C"/>
</dbReference>